<feature type="region of interest" description="Disordered" evidence="1">
    <location>
        <begin position="45"/>
        <end position="66"/>
    </location>
</feature>
<dbReference type="Proteomes" id="UP000220034">
    <property type="component" value="Unassembled WGS sequence"/>
</dbReference>
<name>A0A2C9CQ91_9RHOB</name>
<evidence type="ECO:0000313" key="2">
    <source>
        <dbReference type="EMBL" id="SOH93355.1"/>
    </source>
</evidence>
<reference evidence="3" key="1">
    <citation type="submission" date="2017-09" db="EMBL/GenBank/DDBJ databases">
        <authorList>
            <person name="Varghese N."/>
            <person name="Submissions S."/>
        </authorList>
    </citation>
    <scope>NUCLEOTIDE SEQUENCE [LARGE SCALE GENOMIC DNA]</scope>
    <source>
        <strain evidence="3">C7</strain>
    </source>
</reference>
<accession>A0A2C9CQ91</accession>
<dbReference type="AlphaFoldDB" id="A0A2C9CQ91"/>
<dbReference type="RefSeq" id="WP_097928943.1">
    <property type="nucleotide sequence ID" value="NZ_OCTN01000002.1"/>
</dbReference>
<evidence type="ECO:0000313" key="3">
    <source>
        <dbReference type="Proteomes" id="UP000220034"/>
    </source>
</evidence>
<proteinExistence type="predicted"/>
<protein>
    <submittedName>
        <fullName evidence="2">Uncharacterized protein</fullName>
    </submittedName>
</protein>
<evidence type="ECO:0000256" key="1">
    <source>
        <dbReference type="SAM" id="MobiDB-lite"/>
    </source>
</evidence>
<dbReference type="EMBL" id="OCTN01000002">
    <property type="protein sequence ID" value="SOH93355.1"/>
    <property type="molecule type" value="Genomic_DNA"/>
</dbReference>
<organism evidence="2 3">
    <name type="scientific">Pontivivens marinum</name>
    <dbReference type="NCBI Taxonomy" id="1690039"/>
    <lineage>
        <taxon>Bacteria</taxon>
        <taxon>Pseudomonadati</taxon>
        <taxon>Pseudomonadota</taxon>
        <taxon>Alphaproteobacteria</taxon>
        <taxon>Rhodobacterales</taxon>
        <taxon>Paracoccaceae</taxon>
        <taxon>Pontivivens</taxon>
    </lineage>
</organism>
<gene>
    <name evidence="2" type="ORF">SAMN06273572_10231</name>
</gene>
<keyword evidence="3" id="KW-1185">Reference proteome</keyword>
<sequence length="182" mass="19816">MSVIADQVRADIAGLRADGVSAREAQLAIGWRYLRAIERNHLTPVRDRAPAPDPEPAPTRTDVPPLVSWTKSGVAKHGGYQFAGPRLEVLRRSASSRGFNRLQLIEQGVLDCTTTKTIGLLKRLGLMAQAGQRRSGRGNTKRLRAYYRATALGRDVLRAIEAGPDAPPVPWLRETSKGEGAS</sequence>